<proteinExistence type="predicted"/>
<comment type="caution">
    <text evidence="2">The sequence shown here is derived from an EMBL/GenBank/DDBJ whole genome shotgun (WGS) entry which is preliminary data.</text>
</comment>
<evidence type="ECO:0000313" key="3">
    <source>
        <dbReference type="Proteomes" id="UP000469125"/>
    </source>
</evidence>
<feature type="domain" description="Novel STAND NTPase 3" evidence="1">
    <location>
        <begin position="194"/>
        <end position="313"/>
    </location>
</feature>
<dbReference type="Gene3D" id="3.40.50.300">
    <property type="entry name" value="P-loop containing nucleotide triphosphate hydrolases"/>
    <property type="match status" value="1"/>
</dbReference>
<dbReference type="RefSeq" id="WP_155668188.1">
    <property type="nucleotide sequence ID" value="NZ_WOCA01000004.1"/>
</dbReference>
<accession>A0A6N8FFJ3</accession>
<organism evidence="2 3">
    <name type="scientific">Ornithinibacillus caprae</name>
    <dbReference type="NCBI Taxonomy" id="2678566"/>
    <lineage>
        <taxon>Bacteria</taxon>
        <taxon>Bacillati</taxon>
        <taxon>Bacillota</taxon>
        <taxon>Bacilli</taxon>
        <taxon>Bacillales</taxon>
        <taxon>Bacillaceae</taxon>
        <taxon>Ornithinibacillus</taxon>
    </lineage>
</organism>
<name>A0A6N8FFJ3_9BACI</name>
<reference evidence="2 3" key="1">
    <citation type="submission" date="2019-11" db="EMBL/GenBank/DDBJ databases">
        <authorList>
            <person name="Li X."/>
        </authorList>
    </citation>
    <scope>NUCLEOTIDE SEQUENCE [LARGE SCALE GENOMIC DNA]</scope>
    <source>
        <strain evidence="2 3">L9</strain>
    </source>
</reference>
<evidence type="ECO:0000259" key="1">
    <source>
        <dbReference type="Pfam" id="PF20720"/>
    </source>
</evidence>
<sequence>MSRLNRIQNEIKQLEGGRFQKLCDMYLYRKYNWENIMSLGSMEGTDKTTIGVPDTYYYDENSNKYILVMFGTRKDSTQKLESDIKEAIEKSLLDEKEIKEIICCHTSSNIKVETDKKLRSLASPIKLTLIGIDSLSQELLKFEYQDIVKEFLGIEQTTEQVWKVNEFVSIHDKSKTNAKLSTPFIGNHIEIYSIIDKLKDYQIFVIKGEPGTGKTRLAVEICNKLQDDSNVISVKSNNLSAYQDIKDALDINRLNYLFLDDANTITSLKAVLDLLLLPEFENNLKIIMTIRDYAFSYIKDQLKSFKVQIYEQKTMDDTHIEKLIKKLYIDIPSHMLTRIKKMSRYNPRLAVLAVEMIKEQGYESINNGKEILVNYYGHIISENGISDNEILTLFVLSFFQKIKLDREETLIDLLNFFEMNYNSFLKSLYILHDKELCDIFQDRATKISDQSLADYIIVDFISNTRRITMRNLFAIFYPKYEGELINLINVINQFDTTETWDDYLKSEIKYVYYEILEKINREKFLNSFAVLLPVESLDFVYNKIRYTDNVLYSISDEEFTKKVNDSNINDPIILILCRLSNSNKMNAAVQLLLQYLNKRQDKVLEVFQAIKEFFNIESEWNHYLFKRDTVIESFKDLKGKSKIASFLFIKVSEEYLKYSGEKTSWDGKNFSIQRYSLVDGEYLINHHRQVLDLLLQIYRENDEDIKNMIETLIMNYPIYEAENDYIQTVTTDLKFIEKNFFPNLEKLTMRQENIVSKLKLEGVNLKLSYIPFSNYVQSSRQMLYNALIAREAKFTLLQLGYDEYEEIRLNKLIETMERYKGNYIKMFNQIGDFINDSIMKNKEREIEESLFLVFSNLNKDKRVDLLRGLFQSNYSIKLYHPKYFMEKLDYNDGVKLLEYTNEDSKEKWKLANLLTNKYIDDDQLYEIHHFINDNEKSKLLSDYSILEFGNFINRDENIINKLYGYYESGILPNNFFIPYFINEEKAKMIVDLVGETIIRKIYLNGLSEQIDRRGILFKMVIDDTFVYNFLVRLHSNVSIFLIDKYGYHLDFIWRNENSEEAIKLYINHLIDENKLIYVGVDPTLKKLFEKNINKSKLFIENEIMNSNSEKYIVNVMNLATEIFSEKVLLEFYNILRDKRIGKEAFESMNFIKLSKSWSGSLVPLLDQEIEFLDSLLEIFNGITFIPHSSILMKRRDYKQKAKEKELLNDYLDEM</sequence>
<dbReference type="Proteomes" id="UP000469125">
    <property type="component" value="Unassembled WGS sequence"/>
</dbReference>
<evidence type="ECO:0000313" key="2">
    <source>
        <dbReference type="EMBL" id="MUK88205.1"/>
    </source>
</evidence>
<keyword evidence="3" id="KW-1185">Reference proteome</keyword>
<dbReference type="AlphaFoldDB" id="A0A6N8FFJ3"/>
<dbReference type="InterPro" id="IPR049050">
    <property type="entry name" value="nSTAND3"/>
</dbReference>
<protein>
    <recommendedName>
        <fullName evidence="1">Novel STAND NTPase 3 domain-containing protein</fullName>
    </recommendedName>
</protein>
<dbReference type="SUPFAM" id="SSF52540">
    <property type="entry name" value="P-loop containing nucleoside triphosphate hydrolases"/>
    <property type="match status" value="1"/>
</dbReference>
<dbReference type="InterPro" id="IPR027417">
    <property type="entry name" value="P-loop_NTPase"/>
</dbReference>
<gene>
    <name evidence="2" type="ORF">GMD78_07335</name>
</gene>
<dbReference type="EMBL" id="WOCA01000004">
    <property type="protein sequence ID" value="MUK88205.1"/>
    <property type="molecule type" value="Genomic_DNA"/>
</dbReference>
<dbReference type="Pfam" id="PF20720">
    <property type="entry name" value="nSTAND3"/>
    <property type="match status" value="1"/>
</dbReference>